<gene>
    <name evidence="2" type="ORF">AA0228_0598</name>
</gene>
<evidence type="ECO:0000256" key="1">
    <source>
        <dbReference type="SAM" id="MobiDB-lite"/>
    </source>
</evidence>
<evidence type="ECO:0000313" key="2">
    <source>
        <dbReference type="EMBL" id="GBR09201.1"/>
    </source>
</evidence>
<comment type="caution">
    <text evidence="2">The sequence shown here is derived from an EMBL/GenBank/DDBJ whole genome shotgun (WGS) entry which is preliminary data.</text>
</comment>
<protein>
    <submittedName>
        <fullName evidence="2">Uncharacterized protein</fullName>
    </submittedName>
</protein>
<feature type="region of interest" description="Disordered" evidence="1">
    <location>
        <begin position="264"/>
        <end position="343"/>
    </location>
</feature>
<evidence type="ECO:0000313" key="3">
    <source>
        <dbReference type="Proteomes" id="UP001061070"/>
    </source>
</evidence>
<proteinExistence type="predicted"/>
<dbReference type="Proteomes" id="UP001061070">
    <property type="component" value="Unassembled WGS sequence"/>
</dbReference>
<organism evidence="2 3">
    <name type="scientific">Gluconobacter frateurii NRIC 0228</name>
    <dbReference type="NCBI Taxonomy" id="1307946"/>
    <lineage>
        <taxon>Bacteria</taxon>
        <taxon>Pseudomonadati</taxon>
        <taxon>Pseudomonadota</taxon>
        <taxon>Alphaproteobacteria</taxon>
        <taxon>Acetobacterales</taxon>
        <taxon>Acetobacteraceae</taxon>
        <taxon>Gluconobacter</taxon>
    </lineage>
</organism>
<keyword evidence="3" id="KW-1185">Reference proteome</keyword>
<reference evidence="2" key="1">
    <citation type="submission" date="2013-04" db="EMBL/GenBank/DDBJ databases">
        <title>The genome sequencing project of 58 acetic acid bacteria.</title>
        <authorList>
            <person name="Okamoto-Kainuma A."/>
            <person name="Ishikawa M."/>
            <person name="Umino S."/>
            <person name="Koizumi Y."/>
            <person name="Shiwa Y."/>
            <person name="Yoshikawa H."/>
            <person name="Matsutani M."/>
            <person name="Matsushita K."/>
        </authorList>
    </citation>
    <scope>NUCLEOTIDE SEQUENCE</scope>
    <source>
        <strain evidence="2">NRIC 0228</strain>
    </source>
</reference>
<sequence>MTASLLDGIEIDGAPAGALYPGWTAIHRQPVVGQFEVIVFQDEASQRQACWWIENGVYKASHVLALPPEAQNDLLTAMDPLFWPLAEGVLGGEIRDDARTFRTDLPEIVFRELSGCWLGRHAPHAIFIAAGHADSGEALTCPDGKPVAEGRMKALLSAKRTGSTLIVSSPFSALPVRAQIEMKLGSSATAYRFNDEAENAVFYLVWDETAPDRRPSFYYPKGPLLVSDAPSGPLFPGWILEWFARHADHADAIRSARPFLPEDFGVGQASSLRSPKTTQDDPTGSPSPSVPPPSHEQSINASPITEAAAIQKTAEPIKAPQRSFLPELPLEPAPVVKSPPKKGLFGRLKALLGRDGE</sequence>
<feature type="compositionally biased region" description="Polar residues" evidence="1">
    <location>
        <begin position="268"/>
        <end position="284"/>
    </location>
</feature>
<accession>A0ABQ0Q8P7</accession>
<name>A0ABQ0Q8P7_9PROT</name>
<dbReference type="RefSeq" id="WP_099183094.1">
    <property type="nucleotide sequence ID" value="NZ_BAQW01000003.1"/>
</dbReference>
<dbReference type="EMBL" id="BAQW01000003">
    <property type="protein sequence ID" value="GBR09201.1"/>
    <property type="molecule type" value="Genomic_DNA"/>
</dbReference>